<proteinExistence type="inferred from homology"/>
<accession>A0A4Z2BU10</accession>
<feature type="compositionally biased region" description="Polar residues" evidence="2">
    <location>
        <begin position="787"/>
        <end position="801"/>
    </location>
</feature>
<gene>
    <name evidence="3" type="ORF">fugu_016796</name>
</gene>
<dbReference type="GO" id="GO:0042147">
    <property type="term" value="P:retrograde transport, endosome to Golgi"/>
    <property type="evidence" value="ECO:0007669"/>
    <property type="project" value="TreeGrafter"/>
</dbReference>
<dbReference type="PANTHER" id="PTHR21663">
    <property type="entry name" value="HYPOTHETICAL HEAT DOMAIN-CONTAINING"/>
    <property type="match status" value="1"/>
</dbReference>
<dbReference type="SUPFAM" id="SSF48371">
    <property type="entry name" value="ARM repeat"/>
    <property type="match status" value="2"/>
</dbReference>
<dbReference type="InterPro" id="IPR016024">
    <property type="entry name" value="ARM-type_fold"/>
</dbReference>
<evidence type="ECO:0008006" key="5">
    <source>
        <dbReference type="Google" id="ProtNLM"/>
    </source>
</evidence>
<feature type="region of interest" description="Disordered" evidence="2">
    <location>
        <begin position="484"/>
        <end position="508"/>
    </location>
</feature>
<sequence>MELQRGDYFTWQVTLEGRAGGLCGMKKLLLHCPQLVTDDVINRLFTPMACAVTLLAKLRVYELLALLPPHTYQGNKRSTIFESQSFGLLMNQLVLDLSAQDNLNQVCSELTLLPPLCHHDDLLLVGPALHDTEHRYIEEQLHGSSGVGGASLDNNVFSLCDTSNEVPAPLTPSIALTVAAVRLFGVLFPHIISAQRVKILEQFVETVNKMKGQRHQTAQTHICAALCSPAEGGVGGSLGPEELRSPALALLLGALENVSPLLRCMAAEGLARLVQVMGDAGFTISASLLCFDSLALIIDLSGSLFRARAESTFTLVLRLLLSAPPTHPEVHRSLGRCLHSLITCLGPDLQASHVLSIPREPVQPRPCTANLCSSFLSLRRAVVACLQQLVQREALEVSEHAVTLVKDLPRRDTSQLEVTLKEVGLEGVLFTLLDQESDPGLRRNIQEILIHMMASSSTRGKLGHWLKLCKDVLSASSDCRVSVEVKQEDEEADGARDDDSSTFEARPEAGGPFTALRWSTRCFAMECVCRIIAQCEGGDPAHFNMALAQERRLPRPAAMTSPVTDFLVLHLGDLVRMAFMSATDHSDQLQLVGLQTLLVIIRCFSDIPEPEFPGHVILEQYQANVCSAWITSCVVSDFRDLRRVYQLLTSSLAKVQVEKNTSSQLFSEATTTMETLAVLKAWAEVYIVAVERSRSEDTTHLLKLVQSDLSTLSRLWLAALQDYALLTLGQEEAPQLPATGGSFYTAEMANQARAHYCSAWAPILHATSLWLHSNGFVVSDDTPANLSRPATPTSMGHTSSAGGAKSPEDINSDRLHLILGISVEFLCSPHSGDQMENIISCLRALQALFDVPWPRARIGIDQVLSVELLSVLHRLMVTREAACVQRAVLELLRQIVTAAQEHIREKRHSAEGADPRPAPALGLRCAVLNHDCPTVDDGAAEKETLPEFGEGQETGGPGALVWSLSDGDCQLVTLALCILSDLPSICSPQGSVSVLPTVLYLVLGVFRELVHRPANIKLESPPDALVVDSVSGTGPGSVLQAVLQALKLLVTCPMSRQEKSRGAWRNLLRSALSTLLGLWESGDHLVDQASLLTALTVFLQSAGVDVCSPEPLHTSCLQRFTAAMEAKDPRVVTRCFQLMTSVFQAPPTVAVPYIRALGPPLVRFLQKVERSRPQSQEDLIGVLEGVRALEALVQAAEEMHRPQLVAILLHLLISFLLDENALGSAPKASRLLHEAALKDLMRLGPLYSTVFRCSMQTIGINSDRLSIDCLAGPSLHQSPHFKSRLEAAIKGNQETLKAKPTGHDAATRKPAKSPSIMLKTNFL</sequence>
<comment type="similarity">
    <text evidence="1">Belongs to the HEATR5 family.</text>
</comment>
<dbReference type="InterPro" id="IPR040108">
    <property type="entry name" value="Laa1/Sip1/HEATR5"/>
</dbReference>
<dbReference type="GO" id="GO:0016020">
    <property type="term" value="C:membrane"/>
    <property type="evidence" value="ECO:0007669"/>
    <property type="project" value="TreeGrafter"/>
</dbReference>
<dbReference type="GO" id="GO:0030139">
    <property type="term" value="C:endocytic vesicle"/>
    <property type="evidence" value="ECO:0007669"/>
    <property type="project" value="TreeGrafter"/>
</dbReference>
<dbReference type="InterPro" id="IPR011989">
    <property type="entry name" value="ARM-like"/>
</dbReference>
<dbReference type="GO" id="GO:0005794">
    <property type="term" value="C:Golgi apparatus"/>
    <property type="evidence" value="ECO:0007669"/>
    <property type="project" value="TreeGrafter"/>
</dbReference>
<reference evidence="3 4" key="1">
    <citation type="submission" date="2019-04" db="EMBL/GenBank/DDBJ databases">
        <title>The sequence and de novo assembly of Takifugu bimaculatus genome using PacBio and Hi-C technologies.</title>
        <authorList>
            <person name="Xu P."/>
            <person name="Liu B."/>
            <person name="Zhou Z."/>
        </authorList>
    </citation>
    <scope>NUCLEOTIDE SEQUENCE [LARGE SCALE GENOMIC DNA]</scope>
    <source>
        <strain evidence="3">TB-2018</strain>
        <tissue evidence="3">Muscle</tissue>
    </source>
</reference>
<dbReference type="GO" id="GO:0005829">
    <property type="term" value="C:cytosol"/>
    <property type="evidence" value="ECO:0007669"/>
    <property type="project" value="GOC"/>
</dbReference>
<dbReference type="GO" id="GO:0006897">
    <property type="term" value="P:endocytosis"/>
    <property type="evidence" value="ECO:0007669"/>
    <property type="project" value="TreeGrafter"/>
</dbReference>
<feature type="region of interest" description="Disordered" evidence="2">
    <location>
        <begin position="787"/>
        <end position="807"/>
    </location>
</feature>
<dbReference type="Proteomes" id="UP000516260">
    <property type="component" value="Chromosome 18"/>
</dbReference>
<dbReference type="GO" id="GO:0008104">
    <property type="term" value="P:intracellular protein localization"/>
    <property type="evidence" value="ECO:0007669"/>
    <property type="project" value="TreeGrafter"/>
</dbReference>
<evidence type="ECO:0000256" key="2">
    <source>
        <dbReference type="SAM" id="MobiDB-lite"/>
    </source>
</evidence>
<name>A0A4Z2BU10_9TELE</name>
<dbReference type="PANTHER" id="PTHR21663:SF1">
    <property type="entry name" value="HEAT REPEAT-CONTAINING PROTEIN 5A"/>
    <property type="match status" value="1"/>
</dbReference>
<evidence type="ECO:0000313" key="4">
    <source>
        <dbReference type="Proteomes" id="UP000516260"/>
    </source>
</evidence>
<dbReference type="Pfam" id="PF20210">
    <property type="entry name" value="Laa1_Sip1_HTR5"/>
    <property type="match status" value="1"/>
</dbReference>
<dbReference type="InterPro" id="IPR046837">
    <property type="entry name" value="Laa1/Sip1/HEATR5-like_HEAT"/>
</dbReference>
<evidence type="ECO:0000313" key="3">
    <source>
        <dbReference type="EMBL" id="TNM95713.1"/>
    </source>
</evidence>
<evidence type="ECO:0000256" key="1">
    <source>
        <dbReference type="ARBA" id="ARBA00008304"/>
    </source>
</evidence>
<organism evidence="3 4">
    <name type="scientific">Takifugu bimaculatus</name>
    <dbReference type="NCBI Taxonomy" id="433685"/>
    <lineage>
        <taxon>Eukaryota</taxon>
        <taxon>Metazoa</taxon>
        <taxon>Chordata</taxon>
        <taxon>Craniata</taxon>
        <taxon>Vertebrata</taxon>
        <taxon>Euteleostomi</taxon>
        <taxon>Actinopterygii</taxon>
        <taxon>Neopterygii</taxon>
        <taxon>Teleostei</taxon>
        <taxon>Neoteleostei</taxon>
        <taxon>Acanthomorphata</taxon>
        <taxon>Eupercaria</taxon>
        <taxon>Tetraodontiformes</taxon>
        <taxon>Tetradontoidea</taxon>
        <taxon>Tetraodontidae</taxon>
        <taxon>Takifugu</taxon>
    </lineage>
</organism>
<dbReference type="Pfam" id="PF25468">
    <property type="entry name" value="HEAT_HEATR5A"/>
    <property type="match status" value="1"/>
</dbReference>
<protein>
    <recommendedName>
        <fullName evidence="5">HEAT repeat-containing protein 5A</fullName>
    </recommendedName>
</protein>
<keyword evidence="4" id="KW-1185">Reference proteome</keyword>
<dbReference type="EMBL" id="SWLE01000010">
    <property type="protein sequence ID" value="TNM95713.1"/>
    <property type="molecule type" value="Genomic_DNA"/>
</dbReference>
<dbReference type="Gene3D" id="1.25.10.10">
    <property type="entry name" value="Leucine-rich Repeat Variant"/>
    <property type="match status" value="1"/>
</dbReference>
<comment type="caution">
    <text evidence="3">The sequence shown here is derived from an EMBL/GenBank/DDBJ whole genome shotgun (WGS) entry which is preliminary data.</text>
</comment>